<evidence type="ECO:0000256" key="7">
    <source>
        <dbReference type="ARBA" id="ARBA00023136"/>
    </source>
</evidence>
<evidence type="ECO:0000313" key="9">
    <source>
        <dbReference type="EMBL" id="QCP36936.1"/>
    </source>
</evidence>
<dbReference type="GO" id="GO:0009306">
    <property type="term" value="P:protein secretion"/>
    <property type="evidence" value="ECO:0007669"/>
    <property type="project" value="InterPro"/>
</dbReference>
<sequence length="65" mass="7196">MKNTSKSSKTSWFKELKSEFGRIIWPSKERIAKETGVVVVCAIIIGIIIAVLDLGLQYGIKMLVG</sequence>
<dbReference type="OrthoDB" id="9807958at2"/>
<dbReference type="RefSeq" id="WP_006568182.1">
    <property type="nucleotide sequence ID" value="NZ_CP040058.1"/>
</dbReference>
<keyword evidence="2" id="KW-0813">Transport</keyword>
<evidence type="ECO:0000256" key="5">
    <source>
        <dbReference type="ARBA" id="ARBA00022989"/>
    </source>
</evidence>
<dbReference type="InterPro" id="IPR005807">
    <property type="entry name" value="SecE_bac"/>
</dbReference>
<evidence type="ECO:0000313" key="10">
    <source>
        <dbReference type="Proteomes" id="UP000298653"/>
    </source>
</evidence>
<proteinExistence type="predicted"/>
<keyword evidence="6" id="KW-0811">Translocation</keyword>
<organism evidence="9 10">
    <name type="scientific">Anaerostipes rhamnosivorans</name>
    <dbReference type="NCBI Taxonomy" id="1229621"/>
    <lineage>
        <taxon>Bacteria</taxon>
        <taxon>Bacillati</taxon>
        <taxon>Bacillota</taxon>
        <taxon>Clostridia</taxon>
        <taxon>Lachnospirales</taxon>
        <taxon>Lachnospiraceae</taxon>
        <taxon>Anaerostipes</taxon>
    </lineage>
</organism>
<dbReference type="GO" id="GO:0008320">
    <property type="term" value="F:protein transmembrane transporter activity"/>
    <property type="evidence" value="ECO:0007669"/>
    <property type="project" value="InterPro"/>
</dbReference>
<evidence type="ECO:0000256" key="4">
    <source>
        <dbReference type="ARBA" id="ARBA00022927"/>
    </source>
</evidence>
<dbReference type="Pfam" id="PF00584">
    <property type="entry name" value="SecE"/>
    <property type="match status" value="1"/>
</dbReference>
<accession>A0A4P8IHL1</accession>
<dbReference type="KEGG" id="arf:AR1Y2_3482"/>
<evidence type="ECO:0008006" key="11">
    <source>
        <dbReference type="Google" id="ProtNLM"/>
    </source>
</evidence>
<keyword evidence="10" id="KW-1185">Reference proteome</keyword>
<evidence type="ECO:0000256" key="1">
    <source>
        <dbReference type="ARBA" id="ARBA00004370"/>
    </source>
</evidence>
<dbReference type="GO" id="GO:0016020">
    <property type="term" value="C:membrane"/>
    <property type="evidence" value="ECO:0007669"/>
    <property type="project" value="UniProtKB-SubCell"/>
</dbReference>
<dbReference type="GO" id="GO:0006605">
    <property type="term" value="P:protein targeting"/>
    <property type="evidence" value="ECO:0007669"/>
    <property type="project" value="InterPro"/>
</dbReference>
<dbReference type="AlphaFoldDB" id="A0A4P8IHL1"/>
<dbReference type="GeneID" id="69469238"/>
<dbReference type="Proteomes" id="UP000298653">
    <property type="component" value="Chromosome"/>
</dbReference>
<dbReference type="GO" id="GO:0006886">
    <property type="term" value="P:intracellular protein transport"/>
    <property type="evidence" value="ECO:0007669"/>
    <property type="project" value="InterPro"/>
</dbReference>
<evidence type="ECO:0000256" key="8">
    <source>
        <dbReference type="SAM" id="Phobius"/>
    </source>
</evidence>
<dbReference type="InterPro" id="IPR038379">
    <property type="entry name" value="SecE_sf"/>
</dbReference>
<evidence type="ECO:0000256" key="6">
    <source>
        <dbReference type="ARBA" id="ARBA00023010"/>
    </source>
</evidence>
<keyword evidence="3 8" id="KW-0812">Transmembrane</keyword>
<keyword evidence="7 8" id="KW-0472">Membrane</keyword>
<evidence type="ECO:0000256" key="3">
    <source>
        <dbReference type="ARBA" id="ARBA00022692"/>
    </source>
</evidence>
<keyword evidence="4" id="KW-0653">Protein transport</keyword>
<dbReference type="EMBL" id="CP040058">
    <property type="protein sequence ID" value="QCP36936.1"/>
    <property type="molecule type" value="Genomic_DNA"/>
</dbReference>
<dbReference type="InterPro" id="IPR001901">
    <property type="entry name" value="Translocase_SecE/Sec61-g"/>
</dbReference>
<name>A0A4P8IHL1_9FIRM</name>
<protein>
    <recommendedName>
        <fullName evidence="11">Protein translocase subunit SecE</fullName>
    </recommendedName>
</protein>
<dbReference type="Gene3D" id="1.20.5.1030">
    <property type="entry name" value="Preprotein translocase secy subunit"/>
    <property type="match status" value="1"/>
</dbReference>
<reference evidence="9 10" key="1">
    <citation type="submission" date="2019-05" db="EMBL/GenBank/DDBJ databases">
        <title>Complete genome sequencing of Anaerostipes rhamnosivorans.</title>
        <authorList>
            <person name="Bui T.P.N."/>
            <person name="de Vos W.M."/>
        </authorList>
    </citation>
    <scope>NUCLEOTIDE SEQUENCE [LARGE SCALE GENOMIC DNA]</scope>
    <source>
        <strain evidence="9 10">1y2</strain>
    </source>
</reference>
<comment type="subcellular location">
    <subcellularLocation>
        <location evidence="1">Membrane</location>
    </subcellularLocation>
</comment>
<keyword evidence="5 8" id="KW-1133">Transmembrane helix</keyword>
<gene>
    <name evidence="9" type="ORF">AR1Y2_3482</name>
</gene>
<feature type="transmembrane region" description="Helical" evidence="8">
    <location>
        <begin position="37"/>
        <end position="60"/>
    </location>
</feature>
<dbReference type="NCBIfam" id="TIGR00964">
    <property type="entry name" value="secE_bact"/>
    <property type="match status" value="1"/>
</dbReference>
<evidence type="ECO:0000256" key="2">
    <source>
        <dbReference type="ARBA" id="ARBA00022448"/>
    </source>
</evidence>